<organism evidence="2 3">
    <name type="scientific">Paragonimus heterotremus</name>
    <dbReference type="NCBI Taxonomy" id="100268"/>
    <lineage>
        <taxon>Eukaryota</taxon>
        <taxon>Metazoa</taxon>
        <taxon>Spiralia</taxon>
        <taxon>Lophotrochozoa</taxon>
        <taxon>Platyhelminthes</taxon>
        <taxon>Trematoda</taxon>
        <taxon>Digenea</taxon>
        <taxon>Plagiorchiida</taxon>
        <taxon>Troglotremata</taxon>
        <taxon>Troglotrematidae</taxon>
        <taxon>Paragonimus</taxon>
    </lineage>
</organism>
<evidence type="ECO:0000313" key="3">
    <source>
        <dbReference type="Proteomes" id="UP000748531"/>
    </source>
</evidence>
<keyword evidence="1" id="KW-1133">Transmembrane helix</keyword>
<comment type="caution">
    <text evidence="2">The sequence shown here is derived from an EMBL/GenBank/DDBJ whole genome shotgun (WGS) entry which is preliminary data.</text>
</comment>
<gene>
    <name evidence="2" type="ORF">PHET_02372</name>
</gene>
<feature type="transmembrane region" description="Helical" evidence="1">
    <location>
        <begin position="6"/>
        <end position="28"/>
    </location>
</feature>
<keyword evidence="1" id="KW-0812">Transmembrane</keyword>
<proteinExistence type="predicted"/>
<accession>A0A8J4X219</accession>
<dbReference type="OrthoDB" id="6233930at2759"/>
<dbReference type="EMBL" id="LUCH01000870">
    <property type="protein sequence ID" value="KAF5404137.1"/>
    <property type="molecule type" value="Genomic_DNA"/>
</dbReference>
<evidence type="ECO:0000256" key="1">
    <source>
        <dbReference type="SAM" id="Phobius"/>
    </source>
</evidence>
<reference evidence="2" key="1">
    <citation type="submission" date="2019-05" db="EMBL/GenBank/DDBJ databases">
        <title>Annotation for the trematode Paragonimus heterotremus.</title>
        <authorList>
            <person name="Choi Y.-J."/>
        </authorList>
    </citation>
    <scope>NUCLEOTIDE SEQUENCE</scope>
    <source>
        <strain evidence="2">LC</strain>
    </source>
</reference>
<dbReference type="Proteomes" id="UP000748531">
    <property type="component" value="Unassembled WGS sequence"/>
</dbReference>
<keyword evidence="1" id="KW-0472">Membrane</keyword>
<evidence type="ECO:0000313" key="2">
    <source>
        <dbReference type="EMBL" id="KAF5404137.1"/>
    </source>
</evidence>
<dbReference type="AlphaFoldDB" id="A0A8J4X219"/>
<protein>
    <submittedName>
        <fullName evidence="2">Uncharacterized protein</fullName>
    </submittedName>
</protein>
<keyword evidence="3" id="KW-1185">Reference proteome</keyword>
<sequence length="92" mass="11173">MWWLKTLPTTFTLSVLTFVCFVNGYWIIPDDQLQRIQTDEIHDIPLPSERMKRYIRFGRSAVKSFTKPYKRILFREDYPDIPRQPTEFIRFG</sequence>
<name>A0A8J4X219_9TREM</name>